<evidence type="ECO:0000256" key="1">
    <source>
        <dbReference type="ARBA" id="ARBA00011245"/>
    </source>
</evidence>
<name>A0AAJ6NBL4_9PAST</name>
<protein>
    <submittedName>
        <fullName evidence="5">GrxA family glutaredoxin</fullName>
    </submittedName>
</protein>
<dbReference type="GO" id="GO:0009055">
    <property type="term" value="F:electron transfer activity"/>
    <property type="evidence" value="ECO:0007669"/>
    <property type="project" value="InterPro"/>
</dbReference>
<dbReference type="PROSITE" id="PS51354">
    <property type="entry name" value="GLUTAREDOXIN_2"/>
    <property type="match status" value="1"/>
</dbReference>
<dbReference type="GO" id="GO:0045454">
    <property type="term" value="P:cell redox homeostasis"/>
    <property type="evidence" value="ECO:0007669"/>
    <property type="project" value="InterPro"/>
</dbReference>
<keyword evidence="2" id="KW-1015">Disulfide bond</keyword>
<dbReference type="NCBIfam" id="TIGR02183">
    <property type="entry name" value="GRXA"/>
    <property type="match status" value="1"/>
</dbReference>
<dbReference type="InterPro" id="IPR011902">
    <property type="entry name" value="GRXA"/>
</dbReference>
<evidence type="ECO:0000313" key="5">
    <source>
        <dbReference type="EMBL" id="MDP8173772.1"/>
    </source>
</evidence>
<dbReference type="Pfam" id="PF00462">
    <property type="entry name" value="Glutaredoxin"/>
    <property type="match status" value="1"/>
</dbReference>
<gene>
    <name evidence="5" type="ORF">QJU93_10425</name>
</gene>
<sequence>MFVEIYGRLTCPYCLRAILLAKKMKKQLDNFDFKFINMTAENISKSALEPRVGKTVATVPQIFADNEHIGGCTEFQAFAKAKFNIS</sequence>
<comment type="caution">
    <text evidence="5">The sequence shown here is derived from an EMBL/GenBank/DDBJ whole genome shotgun (WGS) entry which is preliminary data.</text>
</comment>
<accession>A0AAJ6NBL4</accession>
<dbReference type="PRINTS" id="PR00160">
    <property type="entry name" value="GLUTAREDOXIN"/>
</dbReference>
<dbReference type="SUPFAM" id="SSF52833">
    <property type="entry name" value="Thioredoxin-like"/>
    <property type="match status" value="1"/>
</dbReference>
<dbReference type="InterPro" id="IPR014025">
    <property type="entry name" value="Glutaredoxin_subgr"/>
</dbReference>
<dbReference type="NCBIfam" id="NF008401">
    <property type="entry name" value="PRK11200.1"/>
    <property type="match status" value="1"/>
</dbReference>
<dbReference type="InterPro" id="IPR002109">
    <property type="entry name" value="Glutaredoxin"/>
</dbReference>
<dbReference type="AlphaFoldDB" id="A0AAJ6NBL4"/>
<evidence type="ECO:0000256" key="3">
    <source>
        <dbReference type="ARBA" id="ARBA00023284"/>
    </source>
</evidence>
<proteinExistence type="predicted"/>
<keyword evidence="3" id="KW-0676">Redox-active center</keyword>
<evidence type="ECO:0000256" key="2">
    <source>
        <dbReference type="ARBA" id="ARBA00023157"/>
    </source>
</evidence>
<dbReference type="InterPro" id="IPR011767">
    <property type="entry name" value="GLR_AS"/>
</dbReference>
<dbReference type="EMBL" id="JASAYQ010000025">
    <property type="protein sequence ID" value="MDP8173772.1"/>
    <property type="molecule type" value="Genomic_DNA"/>
</dbReference>
<dbReference type="Gene3D" id="3.40.30.10">
    <property type="entry name" value="Glutaredoxin"/>
    <property type="match status" value="1"/>
</dbReference>
<dbReference type="Proteomes" id="UP001236239">
    <property type="component" value="Unassembled WGS sequence"/>
</dbReference>
<evidence type="ECO:0000313" key="6">
    <source>
        <dbReference type="Proteomes" id="UP001236239"/>
    </source>
</evidence>
<comment type="subunit">
    <text evidence="1">Monomer.</text>
</comment>
<dbReference type="InterPro" id="IPR036249">
    <property type="entry name" value="Thioredoxin-like_sf"/>
</dbReference>
<organism evidence="5 6">
    <name type="scientific">Phocoenobacter skyensis</name>
    <dbReference type="NCBI Taxonomy" id="97481"/>
    <lineage>
        <taxon>Bacteria</taxon>
        <taxon>Pseudomonadati</taxon>
        <taxon>Pseudomonadota</taxon>
        <taxon>Gammaproteobacteria</taxon>
        <taxon>Pasteurellales</taxon>
        <taxon>Pasteurellaceae</taxon>
        <taxon>Phocoenobacter</taxon>
    </lineage>
</organism>
<evidence type="ECO:0000259" key="4">
    <source>
        <dbReference type="Pfam" id="PF00462"/>
    </source>
</evidence>
<reference evidence="5" key="1">
    <citation type="journal article" date="2023" name="Front. Microbiol.">
        <title>Phylogeography and host specificity of Pasteurellaceae pathogenic to sea-farmed fish in the north-east Atlantic.</title>
        <authorList>
            <person name="Gulla S."/>
            <person name="Colquhoun D.J."/>
            <person name="Olsen A.B."/>
            <person name="Spilsberg B."/>
            <person name="Lagesen K."/>
            <person name="Aakesson C.P."/>
            <person name="Strom S."/>
            <person name="Manji F."/>
            <person name="Birkbeck T.H."/>
            <person name="Nilsen H.K."/>
        </authorList>
    </citation>
    <scope>NUCLEOTIDE SEQUENCE</scope>
    <source>
        <strain evidence="5">TW16_20</strain>
    </source>
</reference>
<feature type="domain" description="Glutaredoxin" evidence="4">
    <location>
        <begin position="3"/>
        <end position="69"/>
    </location>
</feature>
<dbReference type="PROSITE" id="PS00195">
    <property type="entry name" value="GLUTAREDOXIN_1"/>
    <property type="match status" value="1"/>
</dbReference>
<dbReference type="GO" id="GO:0015035">
    <property type="term" value="F:protein-disulfide reductase activity"/>
    <property type="evidence" value="ECO:0007669"/>
    <property type="project" value="InterPro"/>
</dbReference>
<dbReference type="RefSeq" id="WP_306374855.1">
    <property type="nucleotide sequence ID" value="NZ_JASAYK010000010.1"/>
</dbReference>